<dbReference type="EMBL" id="SNRY01000366">
    <property type="protein sequence ID" value="KAA6341768.1"/>
    <property type="molecule type" value="Genomic_DNA"/>
</dbReference>
<accession>A0A5J4S7F5</accession>
<protein>
    <submittedName>
        <fullName evidence="1">Uncharacterized protein</fullName>
    </submittedName>
</protein>
<proteinExistence type="predicted"/>
<gene>
    <name evidence="1" type="ORF">EZS27_010435</name>
</gene>
<name>A0A5J4S7F5_9ZZZZ</name>
<organism evidence="1">
    <name type="scientific">termite gut metagenome</name>
    <dbReference type="NCBI Taxonomy" id="433724"/>
    <lineage>
        <taxon>unclassified sequences</taxon>
        <taxon>metagenomes</taxon>
        <taxon>organismal metagenomes</taxon>
    </lineage>
</organism>
<comment type="caution">
    <text evidence="1">The sequence shown here is derived from an EMBL/GenBank/DDBJ whole genome shotgun (WGS) entry which is preliminary data.</text>
</comment>
<sequence>MNKKNLAPILTVNEVTKIFYLSDEFSKEFDSFSSKQVSGFETPFNLSFRRTQVIRVNFEEDKLLILC</sequence>
<reference evidence="1" key="1">
    <citation type="submission" date="2019-03" db="EMBL/GenBank/DDBJ databases">
        <title>Single cell metagenomics reveals metabolic interactions within the superorganism composed of flagellate Streblomastix strix and complex community of Bacteroidetes bacteria on its surface.</title>
        <authorList>
            <person name="Treitli S.C."/>
            <person name="Kolisko M."/>
            <person name="Husnik F."/>
            <person name="Keeling P."/>
            <person name="Hampl V."/>
        </authorList>
    </citation>
    <scope>NUCLEOTIDE SEQUENCE</scope>
    <source>
        <strain evidence="1">STM</strain>
    </source>
</reference>
<dbReference type="AlphaFoldDB" id="A0A5J4S7F5"/>
<evidence type="ECO:0000313" key="1">
    <source>
        <dbReference type="EMBL" id="KAA6341768.1"/>
    </source>
</evidence>